<accession>A0A8H7Z6L2</accession>
<dbReference type="InterPro" id="IPR036188">
    <property type="entry name" value="FAD/NAD-bd_sf"/>
</dbReference>
<reference evidence="8 9" key="1">
    <citation type="submission" date="2021-01" db="EMBL/GenBank/DDBJ databases">
        <title>Chromosome-level genome assembly of a human fungal pathogen reveals clustering of transcriptionally co-regulated genes.</title>
        <authorList>
            <person name="Voorhies M."/>
            <person name="Cohen S."/>
            <person name="Shea T.P."/>
            <person name="Petrus S."/>
            <person name="Munoz J.F."/>
            <person name="Poplawski S."/>
            <person name="Goldman W.E."/>
            <person name="Michael T."/>
            <person name="Cuomo C.A."/>
            <person name="Sil A."/>
            <person name="Beyhan S."/>
        </authorList>
    </citation>
    <scope>NUCLEOTIDE SEQUENCE [LARGE SCALE GENOMIC DNA]</scope>
    <source>
        <strain evidence="8 9">G184AR</strain>
    </source>
</reference>
<dbReference type="EMBL" id="JAEVHI010000001">
    <property type="protein sequence ID" value="KAG5303726.1"/>
    <property type="molecule type" value="Genomic_DNA"/>
</dbReference>
<dbReference type="PRINTS" id="PR00420">
    <property type="entry name" value="RNGMNOXGNASE"/>
</dbReference>
<protein>
    <recommendedName>
        <fullName evidence="7">FAD-binding domain-containing protein</fullName>
    </recommendedName>
</protein>
<name>A0A8H7Z6L2_AJECA</name>
<feature type="domain" description="FAD-binding" evidence="7">
    <location>
        <begin position="46"/>
        <end position="79"/>
    </location>
</feature>
<evidence type="ECO:0000313" key="9">
    <source>
        <dbReference type="Proteomes" id="UP000670092"/>
    </source>
</evidence>
<dbReference type="OrthoDB" id="47494at2759"/>
<dbReference type="PANTHER" id="PTHR47178:SF3">
    <property type="entry name" value="FAD-BINDING DOMAIN-CONTAINING PROTEIN"/>
    <property type="match status" value="1"/>
</dbReference>
<evidence type="ECO:0000256" key="6">
    <source>
        <dbReference type="SAM" id="MobiDB-lite"/>
    </source>
</evidence>
<evidence type="ECO:0000313" key="8">
    <source>
        <dbReference type="EMBL" id="KAG5303726.1"/>
    </source>
</evidence>
<dbReference type="Pfam" id="PF01494">
    <property type="entry name" value="FAD_binding_3"/>
    <property type="match status" value="2"/>
</dbReference>
<evidence type="ECO:0000256" key="4">
    <source>
        <dbReference type="ARBA" id="ARBA00023002"/>
    </source>
</evidence>
<dbReference type="AlphaFoldDB" id="A0A8H7Z6L2"/>
<comment type="caution">
    <text evidence="8">The sequence shown here is derived from an EMBL/GenBank/DDBJ whole genome shotgun (WGS) entry which is preliminary data.</text>
</comment>
<evidence type="ECO:0000256" key="1">
    <source>
        <dbReference type="ARBA" id="ARBA00001974"/>
    </source>
</evidence>
<dbReference type="Gene3D" id="3.50.50.60">
    <property type="entry name" value="FAD/NAD(P)-binding domain"/>
    <property type="match status" value="1"/>
</dbReference>
<evidence type="ECO:0000256" key="3">
    <source>
        <dbReference type="ARBA" id="ARBA00022827"/>
    </source>
</evidence>
<evidence type="ECO:0000256" key="5">
    <source>
        <dbReference type="ARBA" id="ARBA00023033"/>
    </source>
</evidence>
<sequence length="450" mass="49531">MRSRSSIRSKHTTQQLPNLAMPIEPSSEEGQTAGIAGSSSSSLVTTTVLIIGAGSTGLALAQGLKQANISCIVVERDGRLDARSRDWNMGMHWGGTALKSLVSGEIWSRLQSVQVDPSQPTAESDDLKFVNGESGELIAAIHAQKFYRLRRSKLRALLAEELDIRYNKSFENIAFSSGDSLAVVHFNDGSSIAAKLVVGADGSRSSVRQLLLGPDQAAIRRLPYCATFIHSRFTREQALFLRSFHPLYIAAIHPGGLFSFLGMQDAADPERPETWTFFFYISWYSSLDEQDKTANWTDAQRSEQVKELSRTFTDPFKSAFEWASADCKVWYFGLHDFDPGAEGHRWGNLGGRVTLAGDSAHTMTYQRGQGLNHSLTDAAELCEAIKNFTSKKSTQGAAISSYEEAMIRRAGGEVRLSTTNTEMLHDWQKVLQSPLMKTGMRQTNKAAGTS</sequence>
<dbReference type="SUPFAM" id="SSF51905">
    <property type="entry name" value="FAD/NAD(P)-binding domain"/>
    <property type="match status" value="1"/>
</dbReference>
<gene>
    <name evidence="8" type="ORF">I7I52_01811</name>
</gene>
<feature type="compositionally biased region" description="Basic residues" evidence="6">
    <location>
        <begin position="1"/>
        <end position="11"/>
    </location>
</feature>
<evidence type="ECO:0000256" key="2">
    <source>
        <dbReference type="ARBA" id="ARBA00022630"/>
    </source>
</evidence>
<dbReference type="VEuPathDB" id="FungiDB:I7I52_01811"/>
<keyword evidence="3" id="KW-0274">FAD</keyword>
<comment type="cofactor">
    <cofactor evidence="1">
        <name>FAD</name>
        <dbReference type="ChEBI" id="CHEBI:57692"/>
    </cofactor>
</comment>
<feature type="region of interest" description="Disordered" evidence="6">
    <location>
        <begin position="1"/>
        <end position="38"/>
    </location>
</feature>
<keyword evidence="4" id="KW-0560">Oxidoreductase</keyword>
<keyword evidence="5" id="KW-0503">Monooxygenase</keyword>
<dbReference type="PANTHER" id="PTHR47178">
    <property type="entry name" value="MONOOXYGENASE, FAD-BINDING"/>
    <property type="match status" value="1"/>
</dbReference>
<dbReference type="InterPro" id="IPR002938">
    <property type="entry name" value="FAD-bd"/>
</dbReference>
<dbReference type="Proteomes" id="UP000670092">
    <property type="component" value="Unassembled WGS sequence"/>
</dbReference>
<evidence type="ECO:0000259" key="7">
    <source>
        <dbReference type="Pfam" id="PF01494"/>
    </source>
</evidence>
<feature type="domain" description="FAD-binding" evidence="7">
    <location>
        <begin position="187"/>
        <end position="404"/>
    </location>
</feature>
<organism evidence="8 9">
    <name type="scientific">Ajellomyces capsulatus</name>
    <name type="common">Darling's disease fungus</name>
    <name type="synonym">Histoplasma capsulatum</name>
    <dbReference type="NCBI Taxonomy" id="5037"/>
    <lineage>
        <taxon>Eukaryota</taxon>
        <taxon>Fungi</taxon>
        <taxon>Dikarya</taxon>
        <taxon>Ascomycota</taxon>
        <taxon>Pezizomycotina</taxon>
        <taxon>Eurotiomycetes</taxon>
        <taxon>Eurotiomycetidae</taxon>
        <taxon>Onygenales</taxon>
        <taxon>Ajellomycetaceae</taxon>
        <taxon>Histoplasma</taxon>
    </lineage>
</organism>
<dbReference type="GO" id="GO:0071949">
    <property type="term" value="F:FAD binding"/>
    <property type="evidence" value="ECO:0007669"/>
    <property type="project" value="InterPro"/>
</dbReference>
<dbReference type="GO" id="GO:0004497">
    <property type="term" value="F:monooxygenase activity"/>
    <property type="evidence" value="ECO:0007669"/>
    <property type="project" value="UniProtKB-KW"/>
</dbReference>
<keyword evidence="2" id="KW-0285">Flavoprotein</keyword>
<proteinExistence type="predicted"/>